<dbReference type="Gene3D" id="1.10.10.60">
    <property type="entry name" value="Homeodomain-like"/>
    <property type="match status" value="1"/>
</dbReference>
<evidence type="ECO:0000256" key="1">
    <source>
        <dbReference type="ARBA" id="ARBA00023015"/>
    </source>
</evidence>
<evidence type="ECO:0000256" key="4">
    <source>
        <dbReference type="PROSITE-ProRule" id="PRU00335"/>
    </source>
</evidence>
<dbReference type="SUPFAM" id="SSF48498">
    <property type="entry name" value="Tetracyclin repressor-like, C-terminal domain"/>
    <property type="match status" value="1"/>
</dbReference>
<keyword evidence="2 4" id="KW-0238">DNA-binding</keyword>
<dbReference type="EMBL" id="BNAI01000001">
    <property type="protein sequence ID" value="GHF05344.1"/>
    <property type="molecule type" value="Genomic_DNA"/>
</dbReference>
<dbReference type="PROSITE" id="PS50977">
    <property type="entry name" value="HTH_TETR_2"/>
    <property type="match status" value="1"/>
</dbReference>
<evidence type="ECO:0000256" key="2">
    <source>
        <dbReference type="ARBA" id="ARBA00023125"/>
    </source>
</evidence>
<dbReference type="InterPro" id="IPR001647">
    <property type="entry name" value="HTH_TetR"/>
</dbReference>
<protein>
    <submittedName>
        <fullName evidence="6">TetR family transcriptional regulator</fullName>
    </submittedName>
</protein>
<feature type="DNA-binding region" description="H-T-H motif" evidence="4">
    <location>
        <begin position="40"/>
        <end position="59"/>
    </location>
</feature>
<organism evidence="6 7">
    <name type="scientific">Pseudolysinimonas yzui</name>
    <dbReference type="NCBI Taxonomy" id="2708254"/>
    <lineage>
        <taxon>Bacteria</taxon>
        <taxon>Bacillati</taxon>
        <taxon>Actinomycetota</taxon>
        <taxon>Actinomycetes</taxon>
        <taxon>Micrococcales</taxon>
        <taxon>Microbacteriaceae</taxon>
        <taxon>Pseudolysinimonas</taxon>
    </lineage>
</organism>
<dbReference type="AlphaFoldDB" id="A0A8J3GN11"/>
<evidence type="ECO:0000259" key="5">
    <source>
        <dbReference type="PROSITE" id="PS50977"/>
    </source>
</evidence>
<evidence type="ECO:0000256" key="3">
    <source>
        <dbReference type="ARBA" id="ARBA00023163"/>
    </source>
</evidence>
<dbReference type="PANTHER" id="PTHR30055">
    <property type="entry name" value="HTH-TYPE TRANSCRIPTIONAL REGULATOR RUTR"/>
    <property type="match status" value="1"/>
</dbReference>
<evidence type="ECO:0000313" key="7">
    <source>
        <dbReference type="Proteomes" id="UP000617531"/>
    </source>
</evidence>
<dbReference type="Pfam" id="PF16859">
    <property type="entry name" value="TetR_C_11"/>
    <property type="match status" value="1"/>
</dbReference>
<dbReference type="SUPFAM" id="SSF46689">
    <property type="entry name" value="Homeodomain-like"/>
    <property type="match status" value="1"/>
</dbReference>
<sequence>MPAKPDATAARRTRLTTARESEILKATLELLEEVGYQGLTMPAVASRARCSTATIYRQWQGKSGLVIAALEAHRSGPPPGPDTGTLRGDLVAMISDVPNIAESELALMAALAHASLRDESLAEAMRIELSGAAKSPLDHAIDRAVARGDINPTDEVRRYAHHILLSIAMARHLIEGQRPDLEYLTRFVDCVLLPVLQAPASDAS</sequence>
<reference evidence="6" key="2">
    <citation type="submission" date="2020-09" db="EMBL/GenBank/DDBJ databases">
        <authorList>
            <person name="Sun Q."/>
            <person name="Zhou Y."/>
        </authorList>
    </citation>
    <scope>NUCLEOTIDE SEQUENCE</scope>
    <source>
        <strain evidence="6">CGMCC 1.16548</strain>
    </source>
</reference>
<keyword evidence="1" id="KW-0805">Transcription regulation</keyword>
<dbReference type="InterPro" id="IPR036271">
    <property type="entry name" value="Tet_transcr_reg_TetR-rel_C_sf"/>
</dbReference>
<dbReference type="InterPro" id="IPR011075">
    <property type="entry name" value="TetR_C"/>
</dbReference>
<name>A0A8J3GN11_9MICO</name>
<dbReference type="GO" id="GO:0003700">
    <property type="term" value="F:DNA-binding transcription factor activity"/>
    <property type="evidence" value="ECO:0007669"/>
    <property type="project" value="TreeGrafter"/>
</dbReference>
<dbReference type="InterPro" id="IPR050109">
    <property type="entry name" value="HTH-type_TetR-like_transc_reg"/>
</dbReference>
<reference evidence="6" key="1">
    <citation type="journal article" date="2014" name="Int. J. Syst. Evol. Microbiol.">
        <title>Complete genome sequence of Corynebacterium casei LMG S-19264T (=DSM 44701T), isolated from a smear-ripened cheese.</title>
        <authorList>
            <consortium name="US DOE Joint Genome Institute (JGI-PGF)"/>
            <person name="Walter F."/>
            <person name="Albersmeier A."/>
            <person name="Kalinowski J."/>
            <person name="Ruckert C."/>
        </authorList>
    </citation>
    <scope>NUCLEOTIDE SEQUENCE</scope>
    <source>
        <strain evidence="6">CGMCC 1.16548</strain>
    </source>
</reference>
<dbReference type="PRINTS" id="PR00455">
    <property type="entry name" value="HTHTETR"/>
</dbReference>
<gene>
    <name evidence="6" type="ORF">GCM10011600_02290</name>
</gene>
<feature type="domain" description="HTH tetR-type" evidence="5">
    <location>
        <begin position="17"/>
        <end position="77"/>
    </location>
</feature>
<comment type="caution">
    <text evidence="6">The sequence shown here is derived from an EMBL/GenBank/DDBJ whole genome shotgun (WGS) entry which is preliminary data.</text>
</comment>
<dbReference type="Proteomes" id="UP000617531">
    <property type="component" value="Unassembled WGS sequence"/>
</dbReference>
<proteinExistence type="predicted"/>
<keyword evidence="7" id="KW-1185">Reference proteome</keyword>
<dbReference type="InterPro" id="IPR009057">
    <property type="entry name" value="Homeodomain-like_sf"/>
</dbReference>
<dbReference type="PANTHER" id="PTHR30055:SF149">
    <property type="entry name" value="TETR-FAMILY TRANSCRIPTIONAL REGULATOR"/>
    <property type="match status" value="1"/>
</dbReference>
<dbReference type="Pfam" id="PF00440">
    <property type="entry name" value="TetR_N"/>
    <property type="match status" value="1"/>
</dbReference>
<accession>A0A8J3GN11</accession>
<dbReference type="RefSeq" id="WP_191281553.1">
    <property type="nucleotide sequence ID" value="NZ_BNAI01000001.1"/>
</dbReference>
<dbReference type="Gene3D" id="1.10.357.10">
    <property type="entry name" value="Tetracycline Repressor, domain 2"/>
    <property type="match status" value="1"/>
</dbReference>
<evidence type="ECO:0000313" key="6">
    <source>
        <dbReference type="EMBL" id="GHF05344.1"/>
    </source>
</evidence>
<keyword evidence="3" id="KW-0804">Transcription</keyword>
<dbReference type="GO" id="GO:0000976">
    <property type="term" value="F:transcription cis-regulatory region binding"/>
    <property type="evidence" value="ECO:0007669"/>
    <property type="project" value="TreeGrafter"/>
</dbReference>